<accession>A0A0E3SEW5</accession>
<reference evidence="1 2" key="1">
    <citation type="submission" date="2014-07" db="EMBL/GenBank/DDBJ databases">
        <title>Methanogenic archaea and the global carbon cycle.</title>
        <authorList>
            <person name="Henriksen J.R."/>
            <person name="Luke J."/>
            <person name="Reinhart S."/>
            <person name="Benedict M.N."/>
            <person name="Youngblut N.D."/>
            <person name="Metcalf M.E."/>
            <person name="Whitaker R.J."/>
            <person name="Metcalf W.W."/>
        </authorList>
    </citation>
    <scope>NUCLEOTIDE SEQUENCE [LARGE SCALE GENOMIC DNA]</scope>
    <source>
        <strain evidence="1 2">HB-1</strain>
    </source>
</reference>
<dbReference type="SUPFAM" id="SSF50494">
    <property type="entry name" value="Trypsin-like serine proteases"/>
    <property type="match status" value="1"/>
</dbReference>
<evidence type="ECO:0008006" key="3">
    <source>
        <dbReference type="Google" id="ProtNLM"/>
    </source>
</evidence>
<keyword evidence="2" id="KW-1185">Reference proteome</keyword>
<protein>
    <recommendedName>
        <fullName evidence="3">Serine protease</fullName>
    </recommendedName>
</protein>
<sequence length="167" mass="18588">MDGMKVAVTSILKPFDLALIELPSNCMFQITELGSASELEQALLVNDIRAIKCRVVNAGTSLLFLGFQCYNMPEPGDSGSPILQSGKVIGLISSITMDNCMGTAISSSVIRSMEDYEDKNKDETNKVLLRKQKSFKETKLYKGIKSLLRFSNNLQHDFSYYFNPVKV</sequence>
<gene>
    <name evidence="1" type="ORF">MSHOH_2269</name>
</gene>
<dbReference type="RefSeq" id="WP_239450946.1">
    <property type="nucleotide sequence ID" value="NZ_BBCW01000082.1"/>
</dbReference>
<proteinExistence type="predicted"/>
<dbReference type="Proteomes" id="UP000033101">
    <property type="component" value="Chromosome"/>
</dbReference>
<dbReference type="KEGG" id="mhor:MSHOH_2269"/>
<dbReference type="GeneID" id="24831529"/>
<evidence type="ECO:0000313" key="1">
    <source>
        <dbReference type="EMBL" id="AKB78752.1"/>
    </source>
</evidence>
<name>A0A0E3SEW5_9EURY</name>
<dbReference type="EMBL" id="CP009516">
    <property type="protein sequence ID" value="AKB78752.1"/>
    <property type="molecule type" value="Genomic_DNA"/>
</dbReference>
<organism evidence="1 2">
    <name type="scientific">Methanosarcina horonobensis HB-1 = JCM 15518</name>
    <dbReference type="NCBI Taxonomy" id="1434110"/>
    <lineage>
        <taxon>Archaea</taxon>
        <taxon>Methanobacteriati</taxon>
        <taxon>Methanobacteriota</taxon>
        <taxon>Stenosarchaea group</taxon>
        <taxon>Methanomicrobia</taxon>
        <taxon>Methanosarcinales</taxon>
        <taxon>Methanosarcinaceae</taxon>
        <taxon>Methanosarcina</taxon>
    </lineage>
</organism>
<dbReference type="HOGENOM" id="CLU_1590899_0_0_2"/>
<dbReference type="PATRIC" id="fig|1434110.4.peg.2898"/>
<dbReference type="AlphaFoldDB" id="A0A0E3SEW5"/>
<evidence type="ECO:0000313" key="2">
    <source>
        <dbReference type="Proteomes" id="UP000033101"/>
    </source>
</evidence>
<dbReference type="InterPro" id="IPR009003">
    <property type="entry name" value="Peptidase_S1_PA"/>
</dbReference>